<proteinExistence type="predicted"/>
<organism evidence="1 2">
    <name type="scientific">Adineta steineri</name>
    <dbReference type="NCBI Taxonomy" id="433720"/>
    <lineage>
        <taxon>Eukaryota</taxon>
        <taxon>Metazoa</taxon>
        <taxon>Spiralia</taxon>
        <taxon>Gnathifera</taxon>
        <taxon>Rotifera</taxon>
        <taxon>Eurotatoria</taxon>
        <taxon>Bdelloidea</taxon>
        <taxon>Adinetida</taxon>
        <taxon>Adinetidae</taxon>
        <taxon>Adineta</taxon>
    </lineage>
</organism>
<comment type="caution">
    <text evidence="1">The sequence shown here is derived from an EMBL/GenBank/DDBJ whole genome shotgun (WGS) entry which is preliminary data.</text>
</comment>
<dbReference type="EMBL" id="CAJOAZ010007498">
    <property type="protein sequence ID" value="CAF4163937.1"/>
    <property type="molecule type" value="Genomic_DNA"/>
</dbReference>
<feature type="non-terminal residue" evidence="1">
    <location>
        <position position="1"/>
    </location>
</feature>
<protein>
    <submittedName>
        <fullName evidence="1">Uncharacterized protein</fullName>
    </submittedName>
</protein>
<gene>
    <name evidence="1" type="ORF">OXD698_LOCUS38770</name>
</gene>
<sequence>VAKFLGICFISTLIPFDKFSRRRIQNDSFALTSTILSHGQDTSVQSLHS</sequence>
<evidence type="ECO:0000313" key="2">
    <source>
        <dbReference type="Proteomes" id="UP000663844"/>
    </source>
</evidence>
<evidence type="ECO:0000313" key="1">
    <source>
        <dbReference type="EMBL" id="CAF4163937.1"/>
    </source>
</evidence>
<dbReference type="AlphaFoldDB" id="A0A819YYF4"/>
<accession>A0A819YYF4</accession>
<dbReference type="Proteomes" id="UP000663844">
    <property type="component" value="Unassembled WGS sequence"/>
</dbReference>
<reference evidence="1" key="1">
    <citation type="submission" date="2021-02" db="EMBL/GenBank/DDBJ databases">
        <authorList>
            <person name="Nowell W R."/>
        </authorList>
    </citation>
    <scope>NUCLEOTIDE SEQUENCE</scope>
</reference>
<name>A0A819YYF4_9BILA</name>